<gene>
    <name evidence="1" type="ORF">H0H12_12405</name>
</gene>
<dbReference type="Gene3D" id="2.180.10.10">
    <property type="entry name" value="RHS repeat-associated core"/>
    <property type="match status" value="1"/>
</dbReference>
<protein>
    <submittedName>
        <fullName evidence="1">RHS repeat-associated core domain-containing protein</fullName>
    </submittedName>
</protein>
<name>A0A7D5W0Z6_PSEPU</name>
<dbReference type="Proteomes" id="UP000510934">
    <property type="component" value="Chromosome"/>
</dbReference>
<evidence type="ECO:0000313" key="2">
    <source>
        <dbReference type="Proteomes" id="UP000510934"/>
    </source>
</evidence>
<accession>A0A7D5W0Z6</accession>
<reference evidence="1 2" key="1">
    <citation type="journal article" date="2009" name="Mikrobiologiia">
        <title>[Phenanthren biodegradation and interaction of Pseudomonas putida BS3701 and Burkholderia sp.BS3702 in plant rhizosphere].</title>
        <authorList>
            <person name="Ovchinnikova A.A."/>
            <person name="Vetrova A.A."/>
            <person name="Filonov A.E."/>
            <person name="Boronin A.M."/>
        </authorList>
    </citation>
    <scope>NUCLEOTIDE SEQUENCE [LARGE SCALE GENOMIC DNA]</scope>
    <source>
        <strain evidence="1 2">BS3701</strain>
    </source>
</reference>
<dbReference type="EMBL" id="CP059052">
    <property type="protein sequence ID" value="QLJ16672.1"/>
    <property type="molecule type" value="Genomic_DNA"/>
</dbReference>
<dbReference type="InterPro" id="IPR022385">
    <property type="entry name" value="Rhs_assc_core"/>
</dbReference>
<evidence type="ECO:0000313" key="1">
    <source>
        <dbReference type="EMBL" id="QLJ16672.1"/>
    </source>
</evidence>
<organism evidence="1 2">
    <name type="scientific">Pseudomonas putida</name>
    <name type="common">Arthrobacter siderocapsulatus</name>
    <dbReference type="NCBI Taxonomy" id="303"/>
    <lineage>
        <taxon>Bacteria</taxon>
        <taxon>Pseudomonadati</taxon>
        <taxon>Pseudomonadota</taxon>
        <taxon>Gammaproteobacteria</taxon>
        <taxon>Pseudomonadales</taxon>
        <taxon>Pseudomonadaceae</taxon>
        <taxon>Pseudomonas</taxon>
    </lineage>
</organism>
<dbReference type="NCBIfam" id="TIGR03696">
    <property type="entry name" value="Rhs_assc_core"/>
    <property type="match status" value="1"/>
</dbReference>
<sequence>MDDFLREPEIDMRFFYQGAHQHSCIEKTTARTAFRQGEQLLALQQSGLLPRTSLMPTDVANSVFEHERRAIAYSPYGHDGLKNPIHFGFKGEYRDTLTGNYLLGNGYRLYNPVIMRFQSPDHDAPFDRGGINAYTYVLGDPINLRDPSGHQPIGIGKIAFSYEGWAARLDDLAVFWTSDLSSPTGLVLNIYGHGAPGKIQMSRGNLISGTKMLAALNDELGIDASQQPIHLISCYSANRPHGGGLSMMEQLMNKTQSSVTGYQGPVHVREVYTPDRYEIEIVESNTFKPGSENHKKFLYHPVTISPGNTEALALHPRDNYSLSNNIRRL</sequence>
<dbReference type="AlphaFoldDB" id="A0A7D5W0Z6"/>
<proteinExistence type="predicted"/>